<protein>
    <submittedName>
        <fullName evidence="5">Vesicle-associated protein 2-2-like</fullName>
    </submittedName>
</protein>
<reference evidence="5" key="1">
    <citation type="submission" date="2025-08" db="UniProtKB">
        <authorList>
            <consortium name="RefSeq"/>
        </authorList>
    </citation>
    <scope>IDENTIFICATION</scope>
    <source>
        <tissue evidence="5">Young leaves</tissue>
    </source>
</reference>
<keyword evidence="2" id="KW-0175">Coiled coil</keyword>
<dbReference type="Gene3D" id="2.60.40.10">
    <property type="entry name" value="Immunoglobulins"/>
    <property type="match status" value="1"/>
</dbReference>
<evidence type="ECO:0000259" key="3">
    <source>
        <dbReference type="PROSITE" id="PS50202"/>
    </source>
</evidence>
<dbReference type="InterPro" id="IPR000535">
    <property type="entry name" value="MSP_dom"/>
</dbReference>
<dbReference type="InterPro" id="IPR008962">
    <property type="entry name" value="PapD-like_sf"/>
</dbReference>
<dbReference type="GO" id="GO:0061817">
    <property type="term" value="P:endoplasmic reticulum-plasma membrane tethering"/>
    <property type="evidence" value="ECO:0007669"/>
    <property type="project" value="TreeGrafter"/>
</dbReference>
<evidence type="ECO:0000256" key="2">
    <source>
        <dbReference type="SAM" id="Coils"/>
    </source>
</evidence>
<dbReference type="FunFam" id="2.60.40.10:FF:000813">
    <property type="entry name" value="Vesicle-associated protein 1-1"/>
    <property type="match status" value="1"/>
</dbReference>
<accession>A0A6J1HZ48</accession>
<evidence type="ECO:0000313" key="5">
    <source>
        <dbReference type="RefSeq" id="XP_022968793.1"/>
    </source>
</evidence>
<dbReference type="OrthoDB" id="264603at2759"/>
<dbReference type="Pfam" id="PF00635">
    <property type="entry name" value="Motile_Sperm"/>
    <property type="match status" value="1"/>
</dbReference>
<dbReference type="Proteomes" id="UP000504608">
    <property type="component" value="Unplaced"/>
</dbReference>
<keyword evidence="4" id="KW-1185">Reference proteome</keyword>
<sequence length="194" mass="22067">MDMRLLEVCPNELKFTFQAKKQESCIIQLKNNTYDHVAFKVKTTNVKKYCVRPNMGIIKPLNSCEVIFTRQAQSVAPLDMVCKDKFLIQSTVVPIETNVDDITSTTMFGKSGSKNIEETKLNTIIVSPNVEPLRKEMAIEVLDQSNDEQMEELKLKITKLEVKLHEAMVAISKLEQERPSNPKAKSFKNNCSIL</sequence>
<dbReference type="AlphaFoldDB" id="A0A6J1HZ48"/>
<name>A0A6J1HZ48_CUCMA</name>
<dbReference type="PANTHER" id="PTHR10809">
    <property type="entry name" value="VESICLE-ASSOCIATED MEMBRANE PROTEIN-ASSOCIATED PROTEIN"/>
    <property type="match status" value="1"/>
</dbReference>
<organism evidence="4 5">
    <name type="scientific">Cucurbita maxima</name>
    <name type="common">Pumpkin</name>
    <name type="synonym">Winter squash</name>
    <dbReference type="NCBI Taxonomy" id="3661"/>
    <lineage>
        <taxon>Eukaryota</taxon>
        <taxon>Viridiplantae</taxon>
        <taxon>Streptophyta</taxon>
        <taxon>Embryophyta</taxon>
        <taxon>Tracheophyta</taxon>
        <taxon>Spermatophyta</taxon>
        <taxon>Magnoliopsida</taxon>
        <taxon>eudicotyledons</taxon>
        <taxon>Gunneridae</taxon>
        <taxon>Pentapetalae</taxon>
        <taxon>rosids</taxon>
        <taxon>fabids</taxon>
        <taxon>Cucurbitales</taxon>
        <taxon>Cucurbitaceae</taxon>
        <taxon>Cucurbiteae</taxon>
        <taxon>Cucurbita</taxon>
    </lineage>
</organism>
<dbReference type="GO" id="GO:0005789">
    <property type="term" value="C:endoplasmic reticulum membrane"/>
    <property type="evidence" value="ECO:0007669"/>
    <property type="project" value="InterPro"/>
</dbReference>
<dbReference type="InterPro" id="IPR013783">
    <property type="entry name" value="Ig-like_fold"/>
</dbReference>
<feature type="domain" description="MSP" evidence="3">
    <location>
        <begin position="5"/>
        <end position="126"/>
    </location>
</feature>
<dbReference type="GO" id="GO:0090158">
    <property type="term" value="P:endoplasmic reticulum membrane organization"/>
    <property type="evidence" value="ECO:0007669"/>
    <property type="project" value="TreeGrafter"/>
</dbReference>
<proteinExistence type="inferred from homology"/>
<dbReference type="InterPro" id="IPR016763">
    <property type="entry name" value="VAP"/>
</dbReference>
<dbReference type="SUPFAM" id="SSF49354">
    <property type="entry name" value="PapD-like"/>
    <property type="match status" value="1"/>
</dbReference>
<feature type="coiled-coil region" evidence="2">
    <location>
        <begin position="150"/>
        <end position="177"/>
    </location>
</feature>
<dbReference type="KEGG" id="cmax:111467925"/>
<evidence type="ECO:0000313" key="4">
    <source>
        <dbReference type="Proteomes" id="UP000504608"/>
    </source>
</evidence>
<comment type="similarity">
    <text evidence="1">Belongs to the VAMP-associated protein (VAP) (TC 9.B.17) family.</text>
</comment>
<dbReference type="PANTHER" id="PTHR10809:SF148">
    <property type="entry name" value="OS01G0936800 PROTEIN"/>
    <property type="match status" value="1"/>
</dbReference>
<dbReference type="GeneID" id="111467925"/>
<evidence type="ECO:0000256" key="1">
    <source>
        <dbReference type="ARBA" id="ARBA00008932"/>
    </source>
</evidence>
<dbReference type="GO" id="GO:0005886">
    <property type="term" value="C:plasma membrane"/>
    <property type="evidence" value="ECO:0007669"/>
    <property type="project" value="TreeGrafter"/>
</dbReference>
<dbReference type="RefSeq" id="XP_022968793.1">
    <property type="nucleotide sequence ID" value="XM_023113025.1"/>
</dbReference>
<gene>
    <name evidence="5" type="primary">LOC111467925</name>
</gene>
<dbReference type="PROSITE" id="PS50202">
    <property type="entry name" value="MSP"/>
    <property type="match status" value="1"/>
</dbReference>